<evidence type="ECO:0000313" key="2">
    <source>
        <dbReference type="Proteomes" id="UP000198531"/>
    </source>
</evidence>
<name>A0A1I6FYS9_9EURY</name>
<dbReference type="EMBL" id="FOYT01000001">
    <property type="protein sequence ID" value="SFR35060.1"/>
    <property type="molecule type" value="Genomic_DNA"/>
</dbReference>
<accession>A0A1I6FYS9</accession>
<dbReference type="AlphaFoldDB" id="A0A1I6FYS9"/>
<reference evidence="2" key="1">
    <citation type="submission" date="2016-10" db="EMBL/GenBank/DDBJ databases">
        <authorList>
            <person name="Varghese N."/>
            <person name="Submissions S."/>
        </authorList>
    </citation>
    <scope>NUCLEOTIDE SEQUENCE [LARGE SCALE GENOMIC DNA]</scope>
    <source>
        <strain evidence="2">CGMCC 1.7736</strain>
    </source>
</reference>
<evidence type="ECO:0000313" key="1">
    <source>
        <dbReference type="EMBL" id="SFR35060.1"/>
    </source>
</evidence>
<dbReference type="Proteomes" id="UP000198531">
    <property type="component" value="Unassembled WGS sequence"/>
</dbReference>
<keyword evidence="2" id="KW-1185">Reference proteome</keyword>
<gene>
    <name evidence="1" type="ORF">SAMN04487947_0259</name>
</gene>
<protein>
    <submittedName>
        <fullName evidence="1">Uncharacterized protein</fullName>
    </submittedName>
</protein>
<organism evidence="1 2">
    <name type="scientific">Halogeometricum rufum</name>
    <dbReference type="NCBI Taxonomy" id="553469"/>
    <lineage>
        <taxon>Archaea</taxon>
        <taxon>Methanobacteriati</taxon>
        <taxon>Methanobacteriota</taxon>
        <taxon>Stenosarchaea group</taxon>
        <taxon>Halobacteria</taxon>
        <taxon>Halobacteriales</taxon>
        <taxon>Haloferacaceae</taxon>
        <taxon>Halogeometricum</taxon>
    </lineage>
</organism>
<sequence length="141" mass="15385">MVNIDHQAITHLTSGSVGRPVIASATLSLEDGRQVRGFGKSYLTWGRAESKALQQAKWAAEETGLSYEVTELSVGNGLSITFLDTEYRVRESNFDFPPYKVGLRVHAPNQSFDVAGTSFFRLGRAFGDAISTAQSRLSSQP</sequence>
<proteinExistence type="predicted"/>